<evidence type="ECO:0000313" key="3">
    <source>
        <dbReference type="Proteomes" id="UP001214638"/>
    </source>
</evidence>
<keyword evidence="1" id="KW-1133">Transmembrane helix</keyword>
<keyword evidence="3" id="KW-1185">Reference proteome</keyword>
<sequence length="357" mass="39587">MGNIDAELKSFLRWENLKPYCTDPSLLTVEALFVILTLCNVYVLHALFTVVIPAPIFVTWWQLTQGLLTAWTLGDFGVHFPKLAYFPPVVIEWDMLRTLALPTVAYVAMLCSSNMLLSKTPTTAAFPILASGAVAAHHAARFIACGEEYLPMRWKSIGFLLLAFLLGATDPKVAPANVLTISFMYAFLAAVFRAGFMEQALHIVGGRGNALHNHQHLLACIGLPIVWIFSGELGTLINTLPFDITSTRTWHVWGCFFTVGALPFIKNVISNRLIRQTGQAPWRCLELISVALLFVIGSMQQTPSWQAILATLFVLFGRLLGAFDVIRNLHFESLDTDREASRAFLDETQEPAEMTAA</sequence>
<evidence type="ECO:0000256" key="1">
    <source>
        <dbReference type="SAM" id="Phobius"/>
    </source>
</evidence>
<feature type="transmembrane region" description="Helical" evidence="1">
    <location>
        <begin position="123"/>
        <end position="140"/>
    </location>
</feature>
<reference evidence="2" key="1">
    <citation type="journal article" date="2023" name="Nat. Microbiol.">
        <title>Babesia duncani multi-omics identifies virulence factors and drug targets.</title>
        <authorList>
            <person name="Singh P."/>
            <person name="Lonardi S."/>
            <person name="Liang Q."/>
            <person name="Vydyam P."/>
            <person name="Khabirova E."/>
            <person name="Fang T."/>
            <person name="Gihaz S."/>
            <person name="Thekkiniath J."/>
            <person name="Munshi M."/>
            <person name="Abel S."/>
            <person name="Ciampossin L."/>
            <person name="Batugedara G."/>
            <person name="Gupta M."/>
            <person name="Lu X.M."/>
            <person name="Lenz T."/>
            <person name="Chakravarty S."/>
            <person name="Cornillot E."/>
            <person name="Hu Y."/>
            <person name="Ma W."/>
            <person name="Gonzalez L.M."/>
            <person name="Sanchez S."/>
            <person name="Estrada K."/>
            <person name="Sanchez-Flores A."/>
            <person name="Montero E."/>
            <person name="Harb O.S."/>
            <person name="Le Roch K.G."/>
            <person name="Mamoun C.B."/>
        </authorList>
    </citation>
    <scope>NUCLEOTIDE SEQUENCE</scope>
    <source>
        <strain evidence="2">WA1</strain>
    </source>
</reference>
<dbReference type="GeneID" id="94335550"/>
<feature type="transmembrane region" description="Helical" evidence="1">
    <location>
        <begin position="174"/>
        <end position="196"/>
    </location>
</feature>
<name>A0AAD9PNV5_9APIC</name>
<dbReference type="KEGG" id="bdw:94335550"/>
<dbReference type="AlphaFoldDB" id="A0AAD9PNV5"/>
<feature type="transmembrane region" description="Helical" evidence="1">
    <location>
        <begin position="217"/>
        <end position="238"/>
    </location>
</feature>
<feature type="transmembrane region" description="Helical" evidence="1">
    <location>
        <begin position="305"/>
        <end position="326"/>
    </location>
</feature>
<dbReference type="Proteomes" id="UP001214638">
    <property type="component" value="Unassembled WGS sequence"/>
</dbReference>
<gene>
    <name evidence="2" type="ORF">BdWA1_001252</name>
</gene>
<feature type="transmembrane region" description="Helical" evidence="1">
    <location>
        <begin position="250"/>
        <end position="269"/>
    </location>
</feature>
<dbReference type="EMBL" id="JALLKP010000001">
    <property type="protein sequence ID" value="KAK2198243.1"/>
    <property type="molecule type" value="Genomic_DNA"/>
</dbReference>
<dbReference type="RefSeq" id="XP_067805085.1">
    <property type="nucleotide sequence ID" value="XM_067946294.1"/>
</dbReference>
<keyword evidence="1" id="KW-0472">Membrane</keyword>
<feature type="transmembrane region" description="Helical" evidence="1">
    <location>
        <begin position="32"/>
        <end position="58"/>
    </location>
</feature>
<feature type="transmembrane region" description="Helical" evidence="1">
    <location>
        <begin position="99"/>
        <end position="117"/>
    </location>
</feature>
<proteinExistence type="predicted"/>
<protein>
    <submittedName>
        <fullName evidence="2">Uncharacterized protein</fullName>
    </submittedName>
</protein>
<comment type="caution">
    <text evidence="2">The sequence shown here is derived from an EMBL/GenBank/DDBJ whole genome shotgun (WGS) entry which is preliminary data.</text>
</comment>
<organism evidence="2 3">
    <name type="scientific">Babesia duncani</name>
    <dbReference type="NCBI Taxonomy" id="323732"/>
    <lineage>
        <taxon>Eukaryota</taxon>
        <taxon>Sar</taxon>
        <taxon>Alveolata</taxon>
        <taxon>Apicomplexa</taxon>
        <taxon>Aconoidasida</taxon>
        <taxon>Piroplasmida</taxon>
        <taxon>Babesiidae</taxon>
        <taxon>Babesia</taxon>
    </lineage>
</organism>
<feature type="transmembrane region" description="Helical" evidence="1">
    <location>
        <begin position="281"/>
        <end position="299"/>
    </location>
</feature>
<keyword evidence="1" id="KW-0812">Transmembrane</keyword>
<accession>A0AAD9PNV5</accession>
<evidence type="ECO:0000313" key="2">
    <source>
        <dbReference type="EMBL" id="KAK2198243.1"/>
    </source>
</evidence>